<protein>
    <submittedName>
        <fullName evidence="2">Uncharacterized protein</fullName>
    </submittedName>
</protein>
<feature type="compositionally biased region" description="Low complexity" evidence="1">
    <location>
        <begin position="273"/>
        <end position="292"/>
    </location>
</feature>
<feature type="region of interest" description="Disordered" evidence="1">
    <location>
        <begin position="270"/>
        <end position="294"/>
    </location>
</feature>
<reference evidence="2" key="1">
    <citation type="submission" date="2023-06" db="EMBL/GenBank/DDBJ databases">
        <authorList>
            <consortium name="Lawrence Berkeley National Laboratory"/>
            <person name="Ahrendt S."/>
            <person name="Sahu N."/>
            <person name="Indic B."/>
            <person name="Wong-Bajracharya J."/>
            <person name="Merenyi Z."/>
            <person name="Ke H.-M."/>
            <person name="Monk M."/>
            <person name="Kocsube S."/>
            <person name="Drula E."/>
            <person name="Lipzen A."/>
            <person name="Balint B."/>
            <person name="Henrissat B."/>
            <person name="Andreopoulos B."/>
            <person name="Martin F.M."/>
            <person name="Harder C.B."/>
            <person name="Rigling D."/>
            <person name="Ford K.L."/>
            <person name="Foster G.D."/>
            <person name="Pangilinan J."/>
            <person name="Papanicolaou A."/>
            <person name="Barry K."/>
            <person name="LaButti K."/>
            <person name="Viragh M."/>
            <person name="Koriabine M."/>
            <person name="Yan M."/>
            <person name="Riley R."/>
            <person name="Champramary S."/>
            <person name="Plett K.L."/>
            <person name="Tsai I.J."/>
            <person name="Slot J."/>
            <person name="Sipos G."/>
            <person name="Plett J."/>
            <person name="Nagy L.G."/>
            <person name="Grigoriev I.V."/>
        </authorList>
    </citation>
    <scope>NUCLEOTIDE SEQUENCE</scope>
    <source>
        <strain evidence="2">ICMP 16352</strain>
    </source>
</reference>
<name>A0AA39NU36_9AGAR</name>
<comment type="caution">
    <text evidence="2">The sequence shown here is derived from an EMBL/GenBank/DDBJ whole genome shotgun (WGS) entry which is preliminary data.</text>
</comment>
<evidence type="ECO:0000256" key="1">
    <source>
        <dbReference type="SAM" id="MobiDB-lite"/>
    </source>
</evidence>
<keyword evidence="3" id="KW-1185">Reference proteome</keyword>
<dbReference type="Proteomes" id="UP001175227">
    <property type="component" value="Unassembled WGS sequence"/>
</dbReference>
<proteinExistence type="predicted"/>
<sequence>MQGHTKFTLGDITKFSQNYKGQLGINDGHVGTYIEEDQIFITTTNSKFIPHPLNSREIHLYEDERFGDHDPTHVPQFFEEKFCHLPAILLQPLISDLNHPYYQWLNTIWCTRLEALLNRTESVMADTMSICIQVAAMQQYWLELVAGVDYMQIHQPVMNGKVQRDETFDFNHLMGVFTLSLDIAKQHMKAGIPVYLVRPIKQFTNQIILKAEQPTVFRVNKTLPQPSFPVVFSGDPSHPKKFDAMHRFMQIFHTYHNPFNFPTVSSPPPPAIPSMSASPSPSVPPSTSGAPSENLQLSRDKFVDLCGRYAPLTIPAWVGINAKIDKDSEHSQQLHLQVCRELLAMPFKKEHTKPIKAHDTMLDMMGTALQMSGPDV</sequence>
<accession>A0AA39NU36</accession>
<evidence type="ECO:0000313" key="2">
    <source>
        <dbReference type="EMBL" id="KAK0471901.1"/>
    </source>
</evidence>
<dbReference type="EMBL" id="JAUEPR010000045">
    <property type="protein sequence ID" value="KAK0471901.1"/>
    <property type="molecule type" value="Genomic_DNA"/>
</dbReference>
<evidence type="ECO:0000313" key="3">
    <source>
        <dbReference type="Proteomes" id="UP001175227"/>
    </source>
</evidence>
<dbReference type="AlphaFoldDB" id="A0AA39NU36"/>
<gene>
    <name evidence="2" type="ORF">IW261DRAFT_1424710</name>
</gene>
<organism evidence="2 3">
    <name type="scientific">Armillaria novae-zelandiae</name>
    <dbReference type="NCBI Taxonomy" id="153914"/>
    <lineage>
        <taxon>Eukaryota</taxon>
        <taxon>Fungi</taxon>
        <taxon>Dikarya</taxon>
        <taxon>Basidiomycota</taxon>
        <taxon>Agaricomycotina</taxon>
        <taxon>Agaricomycetes</taxon>
        <taxon>Agaricomycetidae</taxon>
        <taxon>Agaricales</taxon>
        <taxon>Marasmiineae</taxon>
        <taxon>Physalacriaceae</taxon>
        <taxon>Armillaria</taxon>
    </lineage>
</organism>